<dbReference type="Pfam" id="PF00015">
    <property type="entry name" value="MCPsignal"/>
    <property type="match status" value="1"/>
</dbReference>
<keyword evidence="1" id="KW-0812">Transmembrane</keyword>
<keyword evidence="9" id="KW-1185">Reference proteome</keyword>
<dbReference type="PANTHER" id="PTHR32089">
    <property type="entry name" value="METHYL-ACCEPTING CHEMOTAXIS PROTEIN MCPB"/>
    <property type="match status" value="1"/>
</dbReference>
<accession>A0ABV5LQR5</accession>
<feature type="domain" description="HAMP" evidence="7">
    <location>
        <begin position="211"/>
        <end position="263"/>
    </location>
</feature>
<comment type="caution">
    <text evidence="8">The sequence shown here is derived from an EMBL/GenBank/DDBJ whole genome shotgun (WGS) entry which is preliminary data.</text>
</comment>
<organism evidence="8 9">
    <name type="scientific">Kineococcus gynurae</name>
    <dbReference type="NCBI Taxonomy" id="452979"/>
    <lineage>
        <taxon>Bacteria</taxon>
        <taxon>Bacillati</taxon>
        <taxon>Actinomycetota</taxon>
        <taxon>Actinomycetes</taxon>
        <taxon>Kineosporiales</taxon>
        <taxon>Kineosporiaceae</taxon>
        <taxon>Kineococcus</taxon>
    </lineage>
</organism>
<dbReference type="PANTHER" id="PTHR32089:SF112">
    <property type="entry name" value="LYSOZYME-LIKE PROTEIN-RELATED"/>
    <property type="match status" value="1"/>
</dbReference>
<evidence type="ECO:0000259" key="7">
    <source>
        <dbReference type="PROSITE" id="PS50885"/>
    </source>
</evidence>
<dbReference type="PRINTS" id="PR00260">
    <property type="entry name" value="CHEMTRNSDUCR"/>
</dbReference>
<dbReference type="Pfam" id="PF00672">
    <property type="entry name" value="HAMP"/>
    <property type="match status" value="1"/>
</dbReference>
<dbReference type="SMART" id="SM00304">
    <property type="entry name" value="HAMP"/>
    <property type="match status" value="2"/>
</dbReference>
<reference evidence="8 9" key="1">
    <citation type="submission" date="2024-09" db="EMBL/GenBank/DDBJ databases">
        <authorList>
            <person name="Sun Q."/>
            <person name="Mori K."/>
        </authorList>
    </citation>
    <scope>NUCLEOTIDE SEQUENCE [LARGE SCALE GENOMIC DNA]</scope>
    <source>
        <strain evidence="8 9">TISTR 1856</strain>
    </source>
</reference>
<dbReference type="InterPro" id="IPR003660">
    <property type="entry name" value="HAMP_dom"/>
</dbReference>
<dbReference type="Gene3D" id="6.10.340.10">
    <property type="match status" value="1"/>
</dbReference>
<dbReference type="SUPFAM" id="SSF58104">
    <property type="entry name" value="Methyl-accepting chemotaxis protein (MCP) signaling domain"/>
    <property type="match status" value="1"/>
</dbReference>
<dbReference type="Proteomes" id="UP001589748">
    <property type="component" value="Unassembled WGS sequence"/>
</dbReference>
<dbReference type="EMBL" id="JBHMDM010000003">
    <property type="protein sequence ID" value="MFB9376404.1"/>
    <property type="molecule type" value="Genomic_DNA"/>
</dbReference>
<dbReference type="InterPro" id="IPR024478">
    <property type="entry name" value="HlyB_4HB_MCP"/>
</dbReference>
<protein>
    <submittedName>
        <fullName evidence="8">Methyl-accepting chemotaxis protein</fullName>
    </submittedName>
</protein>
<evidence type="ECO:0000256" key="4">
    <source>
        <dbReference type="ARBA" id="ARBA00029447"/>
    </source>
</evidence>
<evidence type="ECO:0000256" key="2">
    <source>
        <dbReference type="ARBA" id="ARBA00022989"/>
    </source>
</evidence>
<sequence length="483" mass="49816">MSRLNDLRVVSKLAVAFGLVLALMAGLSVFSAVQLNAGAQRLQSLYSKELLAVKSVGQVNFYFTRITKSLSDLPLAAGDADATAKVQAAMAADDASLDSAFAEWRKHDPAIGAAAVAEMADDVTQYRAARDELVPLAGDVRAFSAKRAEKAGPLREELQADLLKASDADSAAADAAADAGSAAAQRAIELSAGVALVALLLGVGACVLLARSITGPLGRIREVVTGLADGRLDQRVALTGRDDLAEMGQALDRSTERLGQVLAQIVGHSGTLADTSMALTANMGTVAAAGEEMTAAIREISTSTADASAVAAQAVTVTQATDDTLRRLDTSSREIGDVVRLITSIAEQTNLLALNATIEAARAGDAGKGFAVVAGEVKELAQQTARATEDITSRVSATQSDTAAATEAISEISEVIARIDALQTTIAAAVEEQSVTTAEMVRNVHEVASTGHDLGHGSVESTTVGKVSSVATELRDLVSTFRY</sequence>
<evidence type="ECO:0000256" key="1">
    <source>
        <dbReference type="ARBA" id="ARBA00022692"/>
    </source>
</evidence>
<evidence type="ECO:0000259" key="6">
    <source>
        <dbReference type="PROSITE" id="PS50111"/>
    </source>
</evidence>
<name>A0ABV5LQR5_9ACTN</name>
<dbReference type="Pfam" id="PF12729">
    <property type="entry name" value="4HB_MCP_1"/>
    <property type="match status" value="1"/>
</dbReference>
<keyword evidence="2" id="KW-1133">Transmembrane helix</keyword>
<comment type="similarity">
    <text evidence="4">Belongs to the methyl-accepting chemotaxis (MCP) protein family.</text>
</comment>
<proteinExistence type="inferred from homology"/>
<evidence type="ECO:0000313" key="9">
    <source>
        <dbReference type="Proteomes" id="UP001589748"/>
    </source>
</evidence>
<evidence type="ECO:0000256" key="3">
    <source>
        <dbReference type="ARBA" id="ARBA00023224"/>
    </source>
</evidence>
<feature type="domain" description="Methyl-accepting transducer" evidence="6">
    <location>
        <begin position="254"/>
        <end position="469"/>
    </location>
</feature>
<keyword evidence="3 5" id="KW-0807">Transducer</keyword>
<keyword evidence="2" id="KW-0472">Membrane</keyword>
<dbReference type="InterPro" id="IPR004090">
    <property type="entry name" value="Chemotax_Me-accpt_rcpt"/>
</dbReference>
<gene>
    <name evidence="8" type="ORF">ACFFVI_05440</name>
</gene>
<dbReference type="Gene3D" id="1.10.287.950">
    <property type="entry name" value="Methyl-accepting chemotaxis protein"/>
    <property type="match status" value="1"/>
</dbReference>
<dbReference type="InterPro" id="IPR004089">
    <property type="entry name" value="MCPsignal_dom"/>
</dbReference>
<dbReference type="CDD" id="cd06225">
    <property type="entry name" value="HAMP"/>
    <property type="match status" value="1"/>
</dbReference>
<dbReference type="SMART" id="SM00283">
    <property type="entry name" value="MA"/>
    <property type="match status" value="1"/>
</dbReference>
<evidence type="ECO:0000313" key="8">
    <source>
        <dbReference type="EMBL" id="MFB9376404.1"/>
    </source>
</evidence>
<dbReference type="PROSITE" id="PS50885">
    <property type="entry name" value="HAMP"/>
    <property type="match status" value="1"/>
</dbReference>
<evidence type="ECO:0000256" key="5">
    <source>
        <dbReference type="PROSITE-ProRule" id="PRU00284"/>
    </source>
</evidence>
<dbReference type="PROSITE" id="PS50111">
    <property type="entry name" value="CHEMOTAXIS_TRANSDUC_2"/>
    <property type="match status" value="1"/>
</dbReference>
<dbReference type="RefSeq" id="WP_380138395.1">
    <property type="nucleotide sequence ID" value="NZ_JBHLUI010000009.1"/>
</dbReference>